<protein>
    <recommendedName>
        <fullName evidence="3">PH domain-containing protein</fullName>
    </recommendedName>
</protein>
<dbReference type="AlphaFoldDB" id="A0A0L0EYL8"/>
<reference evidence="1 2" key="1">
    <citation type="submission" date="2011-02" db="EMBL/GenBank/DDBJ databases">
        <title>The Genome Sequence of Sphaeroforma arctica JP610.</title>
        <authorList>
            <consortium name="The Broad Institute Genome Sequencing Platform"/>
            <person name="Russ C."/>
            <person name="Cuomo C."/>
            <person name="Young S.K."/>
            <person name="Zeng Q."/>
            <person name="Gargeya S."/>
            <person name="Alvarado L."/>
            <person name="Berlin A."/>
            <person name="Chapman S.B."/>
            <person name="Chen Z."/>
            <person name="Freedman E."/>
            <person name="Gellesch M."/>
            <person name="Goldberg J."/>
            <person name="Griggs A."/>
            <person name="Gujja S."/>
            <person name="Heilman E."/>
            <person name="Heiman D."/>
            <person name="Howarth C."/>
            <person name="Mehta T."/>
            <person name="Neiman D."/>
            <person name="Pearson M."/>
            <person name="Roberts A."/>
            <person name="Saif S."/>
            <person name="Shea T."/>
            <person name="Shenoy N."/>
            <person name="Sisk P."/>
            <person name="Stolte C."/>
            <person name="Sykes S."/>
            <person name="White J."/>
            <person name="Yandava C."/>
            <person name="Burger G."/>
            <person name="Gray M.W."/>
            <person name="Holland P.W.H."/>
            <person name="King N."/>
            <person name="Lang F.B.F."/>
            <person name="Roger A.J."/>
            <person name="Ruiz-Trillo I."/>
            <person name="Haas B."/>
            <person name="Nusbaum C."/>
            <person name="Birren B."/>
        </authorList>
    </citation>
    <scope>NUCLEOTIDE SEQUENCE [LARGE SCALE GENOMIC DNA]</scope>
    <source>
        <strain evidence="1 2">JP610</strain>
    </source>
</reference>
<organism evidence="1 2">
    <name type="scientific">Sphaeroforma arctica JP610</name>
    <dbReference type="NCBI Taxonomy" id="667725"/>
    <lineage>
        <taxon>Eukaryota</taxon>
        <taxon>Ichthyosporea</taxon>
        <taxon>Ichthyophonida</taxon>
        <taxon>Sphaeroforma</taxon>
    </lineage>
</organism>
<dbReference type="GeneID" id="25918444"/>
<evidence type="ECO:0000313" key="2">
    <source>
        <dbReference type="Proteomes" id="UP000054560"/>
    </source>
</evidence>
<dbReference type="Proteomes" id="UP000054560">
    <property type="component" value="Unassembled WGS sequence"/>
</dbReference>
<keyword evidence="2" id="KW-1185">Reference proteome</keyword>
<evidence type="ECO:0008006" key="3">
    <source>
        <dbReference type="Google" id="ProtNLM"/>
    </source>
</evidence>
<gene>
    <name evidence="1" type="ORF">SARC_17940</name>
</gene>
<dbReference type="EMBL" id="KQ254487">
    <property type="protein sequence ID" value="KNC69545.1"/>
    <property type="molecule type" value="Genomic_DNA"/>
</dbReference>
<dbReference type="RefSeq" id="XP_014143447.1">
    <property type="nucleotide sequence ID" value="XM_014287972.1"/>
</dbReference>
<sequence>GVIPAAEEVLETDPLSYRKTGPLQLLAEGQHQYKKRFFSLRNGRLTHCGMQIKNEFLKRCVCTYVGLWVCAPTVREHACVFEYL</sequence>
<proteinExistence type="predicted"/>
<accession>A0A0L0EYL8</accession>
<name>A0A0L0EYL8_9EUKA</name>
<evidence type="ECO:0000313" key="1">
    <source>
        <dbReference type="EMBL" id="KNC69545.1"/>
    </source>
</evidence>
<feature type="non-terminal residue" evidence="1">
    <location>
        <position position="1"/>
    </location>
</feature>